<name>A0A183DDJ9_9BILA</name>
<organism evidence="3">
    <name type="scientific">Gongylonema pulchrum</name>
    <dbReference type="NCBI Taxonomy" id="637853"/>
    <lineage>
        <taxon>Eukaryota</taxon>
        <taxon>Metazoa</taxon>
        <taxon>Ecdysozoa</taxon>
        <taxon>Nematoda</taxon>
        <taxon>Chromadorea</taxon>
        <taxon>Rhabditida</taxon>
        <taxon>Spirurina</taxon>
        <taxon>Spiruromorpha</taxon>
        <taxon>Spiruroidea</taxon>
        <taxon>Gongylonematidae</taxon>
        <taxon>Gongylonema</taxon>
    </lineage>
</organism>
<keyword evidence="2" id="KW-1185">Reference proteome</keyword>
<reference evidence="1 2" key="2">
    <citation type="submission" date="2018-11" db="EMBL/GenBank/DDBJ databases">
        <authorList>
            <consortium name="Pathogen Informatics"/>
        </authorList>
    </citation>
    <scope>NUCLEOTIDE SEQUENCE [LARGE SCALE GENOMIC DNA]</scope>
</reference>
<accession>A0A183DDJ9</accession>
<proteinExistence type="predicted"/>
<evidence type="ECO:0000313" key="1">
    <source>
        <dbReference type="EMBL" id="VDK56121.1"/>
    </source>
</evidence>
<protein>
    <submittedName>
        <fullName evidence="3">Cation_ATPase_N domain-containing protein</fullName>
    </submittedName>
</protein>
<dbReference type="WBParaSite" id="GPUH_0000679901-mRNA-1">
    <property type="protein sequence ID" value="GPUH_0000679901-mRNA-1"/>
    <property type="gene ID" value="GPUH_0000679901"/>
</dbReference>
<dbReference type="OrthoDB" id="5871577at2759"/>
<evidence type="ECO:0000313" key="2">
    <source>
        <dbReference type="Proteomes" id="UP000271098"/>
    </source>
</evidence>
<sequence>MQQAEMTRLQPKTGNKLIDMLHENGIPIGNSLKGLEQAIKTQREIENTDPAQQARSLTSYQCAEGFCASVTLN</sequence>
<dbReference type="Proteomes" id="UP000271098">
    <property type="component" value="Unassembled WGS sequence"/>
</dbReference>
<dbReference type="EMBL" id="UYRT01016586">
    <property type="protein sequence ID" value="VDK56121.1"/>
    <property type="molecule type" value="Genomic_DNA"/>
</dbReference>
<reference evidence="3" key="1">
    <citation type="submission" date="2016-06" db="UniProtKB">
        <authorList>
            <consortium name="WormBaseParasite"/>
        </authorList>
    </citation>
    <scope>IDENTIFICATION</scope>
</reference>
<dbReference type="AlphaFoldDB" id="A0A183DDJ9"/>
<gene>
    <name evidence="1" type="ORF">GPUH_LOCUS6792</name>
</gene>
<evidence type="ECO:0000313" key="3">
    <source>
        <dbReference type="WBParaSite" id="GPUH_0000679901-mRNA-1"/>
    </source>
</evidence>